<evidence type="ECO:0000313" key="3">
    <source>
        <dbReference type="EMBL" id="PKC75999.1"/>
    </source>
</evidence>
<sequence>MTSTAHEDIIIRLQEFFKVPNNGVVDDPPIIVTGQVLHYVPGGTRVETAPDACVLPSVAFVPKPAASTVIPRPPGDKCGNPHARIMCEVAVGQSVGELGRKCLSWMREPYVRAVINIKILEPILNMREPTTGYYYRTMTAKLYRQGMLVQRWDFGNIKKYSGDPITDPPAKNAKLEAEKAEIEARNAELLKQVMEKDAKRDAENAKLRATIEELKSENAELRDRVMKVEQNQVQNDSKGNITPNNNSSNFNLDAVHHEKPLEEKEMDNFLLEAHKKIVSSEIKQCNKERQADRKKLSKAKQASLNQDQESDTRLRMAPKLLFQICSIADLRIELRI</sequence>
<evidence type="ECO:0000256" key="2">
    <source>
        <dbReference type="SAM" id="MobiDB-lite"/>
    </source>
</evidence>
<feature type="coiled-coil region" evidence="1">
    <location>
        <begin position="170"/>
        <end position="231"/>
    </location>
</feature>
<evidence type="ECO:0000256" key="1">
    <source>
        <dbReference type="SAM" id="Coils"/>
    </source>
</evidence>
<name>A0A2N0SKA9_9GLOM</name>
<evidence type="ECO:0000313" key="4">
    <source>
        <dbReference type="Proteomes" id="UP000232688"/>
    </source>
</evidence>
<proteinExistence type="predicted"/>
<feature type="compositionally biased region" description="Basic and acidic residues" evidence="2">
    <location>
        <begin position="285"/>
        <end position="294"/>
    </location>
</feature>
<protein>
    <submittedName>
        <fullName evidence="3">Uncharacterized protein</fullName>
    </submittedName>
</protein>
<dbReference type="Proteomes" id="UP000232688">
    <property type="component" value="Unassembled WGS sequence"/>
</dbReference>
<dbReference type="AlphaFoldDB" id="A0A2N0SKA9"/>
<keyword evidence="1" id="KW-0175">Coiled coil</keyword>
<feature type="region of interest" description="Disordered" evidence="2">
    <location>
        <begin position="285"/>
        <end position="311"/>
    </location>
</feature>
<organism evidence="3 4">
    <name type="scientific">Rhizophagus irregularis</name>
    <dbReference type="NCBI Taxonomy" id="588596"/>
    <lineage>
        <taxon>Eukaryota</taxon>
        <taxon>Fungi</taxon>
        <taxon>Fungi incertae sedis</taxon>
        <taxon>Mucoromycota</taxon>
        <taxon>Glomeromycotina</taxon>
        <taxon>Glomeromycetes</taxon>
        <taxon>Glomerales</taxon>
        <taxon>Glomeraceae</taxon>
        <taxon>Rhizophagus</taxon>
    </lineage>
</organism>
<dbReference type="VEuPathDB" id="FungiDB:RhiirFUN_004692"/>
<dbReference type="VEuPathDB" id="FungiDB:RhiirA1_528251"/>
<gene>
    <name evidence="3" type="ORF">RhiirA1_528251</name>
</gene>
<reference evidence="3 4" key="2">
    <citation type="submission" date="2017-10" db="EMBL/GenBank/DDBJ databases">
        <title>Genome analyses suggest a sexual origin of heterokaryosis in a supposedly ancient asexual fungus.</title>
        <authorList>
            <person name="Corradi N."/>
            <person name="Sedzielewska K."/>
            <person name="Noel J."/>
            <person name="Charron P."/>
            <person name="Farinelli L."/>
            <person name="Marton T."/>
            <person name="Kruger M."/>
            <person name="Pelin A."/>
            <person name="Brachmann A."/>
            <person name="Corradi N."/>
        </authorList>
    </citation>
    <scope>NUCLEOTIDE SEQUENCE [LARGE SCALE GENOMIC DNA]</scope>
    <source>
        <strain evidence="3 4">A1</strain>
    </source>
</reference>
<dbReference type="EMBL" id="LLXH01000010">
    <property type="protein sequence ID" value="PKC75999.1"/>
    <property type="molecule type" value="Genomic_DNA"/>
</dbReference>
<dbReference type="VEuPathDB" id="FungiDB:FUN_024060"/>
<reference evidence="3 4" key="1">
    <citation type="submission" date="2017-10" db="EMBL/GenBank/DDBJ databases">
        <title>Extensive intraspecific genome diversity in a model arbuscular mycorrhizal fungus.</title>
        <authorList>
            <person name="Chen E.C.H."/>
            <person name="Morin E."/>
            <person name="Baudet D."/>
            <person name="Noel J."/>
            <person name="Ndikumana S."/>
            <person name="Charron P."/>
            <person name="St-Onge C."/>
            <person name="Giorgi J."/>
            <person name="Grigoriev I.V."/>
            <person name="Roux C."/>
            <person name="Martin F.M."/>
            <person name="Corradi N."/>
        </authorList>
    </citation>
    <scope>NUCLEOTIDE SEQUENCE [LARGE SCALE GENOMIC DNA]</scope>
    <source>
        <strain evidence="3 4">A1</strain>
    </source>
</reference>
<comment type="caution">
    <text evidence="3">The sequence shown here is derived from an EMBL/GenBank/DDBJ whole genome shotgun (WGS) entry which is preliminary data.</text>
</comment>
<accession>A0A2N0SKA9</accession>
<dbReference type="VEuPathDB" id="FungiDB:RhiirFUN_016852"/>